<organism evidence="1 2">
    <name type="scientific">Carboxydothermus islandicus</name>
    <dbReference type="NCBI Taxonomy" id="661089"/>
    <lineage>
        <taxon>Bacteria</taxon>
        <taxon>Bacillati</taxon>
        <taxon>Bacillota</taxon>
        <taxon>Clostridia</taxon>
        <taxon>Thermoanaerobacterales</taxon>
        <taxon>Thermoanaerobacteraceae</taxon>
        <taxon>Carboxydothermus</taxon>
    </lineage>
</organism>
<sequence>MGDIKCTNCELCGREVPADLMCTLVLNDENKVEEACWCICPECREKFKKNIAEVYKALLDK</sequence>
<evidence type="ECO:0000313" key="1">
    <source>
        <dbReference type="EMBL" id="GAV26474.1"/>
    </source>
</evidence>
<reference evidence="2" key="1">
    <citation type="submission" date="2016-12" db="EMBL/GenBank/DDBJ databases">
        <title>Draft Genome Sequences od Carboxydothermus pertinax and islandicus, Hydrogenogenic Carboxydotrophic Bacteria.</title>
        <authorList>
            <person name="Fukuyama Y."/>
            <person name="Ohmae K."/>
            <person name="Yoneda Y."/>
            <person name="Yoshida T."/>
            <person name="Sako Y."/>
        </authorList>
    </citation>
    <scope>NUCLEOTIDE SEQUENCE [LARGE SCALE GENOMIC DNA]</scope>
    <source>
        <strain evidence="2">SET</strain>
    </source>
</reference>
<evidence type="ECO:0000313" key="2">
    <source>
        <dbReference type="Proteomes" id="UP000187338"/>
    </source>
</evidence>
<dbReference type="OrthoDB" id="1807786at2"/>
<gene>
    <name evidence="1" type="ORF">ciss_24070</name>
</gene>
<dbReference type="STRING" id="661089.ciss_24070"/>
<dbReference type="EMBL" id="BDJL01000142">
    <property type="protein sequence ID" value="GAV26474.1"/>
    <property type="molecule type" value="Genomic_DNA"/>
</dbReference>
<dbReference type="Proteomes" id="UP000187338">
    <property type="component" value="Unassembled WGS sequence"/>
</dbReference>
<accession>A0A1L8D5S6</accession>
<name>A0A1L8D5S6_9THEO</name>
<keyword evidence="2" id="KW-1185">Reference proteome</keyword>
<comment type="caution">
    <text evidence="1">The sequence shown here is derived from an EMBL/GenBank/DDBJ whole genome shotgun (WGS) entry which is preliminary data.</text>
</comment>
<proteinExistence type="predicted"/>
<dbReference type="RefSeq" id="WP_075866633.1">
    <property type="nucleotide sequence ID" value="NZ_BDJL01000142.1"/>
</dbReference>
<dbReference type="AlphaFoldDB" id="A0A1L8D5S6"/>
<protein>
    <submittedName>
        <fullName evidence="1">Uncharacterized protein</fullName>
    </submittedName>
</protein>